<evidence type="ECO:0000313" key="2">
    <source>
        <dbReference type="Proteomes" id="UP000562027"/>
    </source>
</evidence>
<sequence>MMTPAEIRLKQNPILTNLLLGLGQGTFIAEALFPRLPQTLSAVTLAQAGDERLRRYNLRRAPGSATKRVDIRYDDKTYTVNQYSVEVPIPRELLREADESRKLNVGNYLDVSRIAMATANDILLLDYELEVAGLATTVGSYAAGHVLALAGATKWSAATGTPVTDIRAASETIRKKIGKRPNTLTLSADAAQALQTNAEVKSYLPSTQMGPATLDQLKTILNVQTIQVGDAVVIGSDGVGSDVWGNNAVLAYVPKIGAGGSSDISLAEPAFGFTNVLEGHPFAETPYYDPGAKSWIYGATYERQANVAYNNAAFLFANPK</sequence>
<name>A0A840LED4_9BURK</name>
<dbReference type="AlphaFoldDB" id="A0A840LED4"/>
<protein>
    <recommendedName>
        <fullName evidence="3">Major capsid protein E</fullName>
    </recommendedName>
</protein>
<organism evidence="1 2">
    <name type="scientific">Roseateles oligotrophus</name>
    <dbReference type="NCBI Taxonomy" id="1769250"/>
    <lineage>
        <taxon>Bacteria</taxon>
        <taxon>Pseudomonadati</taxon>
        <taxon>Pseudomonadota</taxon>
        <taxon>Betaproteobacteria</taxon>
        <taxon>Burkholderiales</taxon>
        <taxon>Sphaerotilaceae</taxon>
        <taxon>Roseateles</taxon>
    </lineage>
</organism>
<reference evidence="1 2" key="1">
    <citation type="submission" date="2020-08" db="EMBL/GenBank/DDBJ databases">
        <title>Functional genomics of gut bacteria from endangered species of beetles.</title>
        <authorList>
            <person name="Carlos-Shanley C."/>
        </authorList>
    </citation>
    <scope>NUCLEOTIDE SEQUENCE [LARGE SCALE GENOMIC DNA]</scope>
    <source>
        <strain evidence="1 2">S00239</strain>
    </source>
</reference>
<proteinExistence type="predicted"/>
<dbReference type="Pfam" id="PF03864">
    <property type="entry name" value="Phage_cap_E"/>
    <property type="match status" value="1"/>
</dbReference>
<comment type="caution">
    <text evidence="1">The sequence shown here is derived from an EMBL/GenBank/DDBJ whole genome shotgun (WGS) entry which is preliminary data.</text>
</comment>
<dbReference type="InterPro" id="IPR005564">
    <property type="entry name" value="Major_capsid_GpE"/>
</dbReference>
<dbReference type="RefSeq" id="WP_184302370.1">
    <property type="nucleotide sequence ID" value="NZ_JACHLP010000007.1"/>
</dbReference>
<evidence type="ECO:0008006" key="3">
    <source>
        <dbReference type="Google" id="ProtNLM"/>
    </source>
</evidence>
<keyword evidence="2" id="KW-1185">Reference proteome</keyword>
<dbReference type="Gene3D" id="3.90.1690.10">
    <property type="entry name" value="phage-related protein like domain"/>
    <property type="match status" value="1"/>
</dbReference>
<gene>
    <name evidence="1" type="ORF">HNP55_003569</name>
</gene>
<accession>A0A840LED4</accession>
<dbReference type="EMBL" id="JACHLP010000007">
    <property type="protein sequence ID" value="MBB4845023.1"/>
    <property type="molecule type" value="Genomic_DNA"/>
</dbReference>
<dbReference type="InterPro" id="IPR053738">
    <property type="entry name" value="Lambda_capsid_assembly"/>
</dbReference>
<evidence type="ECO:0000313" key="1">
    <source>
        <dbReference type="EMBL" id="MBB4845023.1"/>
    </source>
</evidence>
<dbReference type="Proteomes" id="UP000562027">
    <property type="component" value="Unassembled WGS sequence"/>
</dbReference>